<accession>A0A9D3S1P7</accession>
<keyword evidence="4" id="KW-0548">Nucleotidyltransferase</keyword>
<evidence type="ECO:0000313" key="11">
    <source>
        <dbReference type="Proteomes" id="UP001044222"/>
    </source>
</evidence>
<reference evidence="10" key="1">
    <citation type="submission" date="2021-01" db="EMBL/GenBank/DDBJ databases">
        <title>A chromosome-scale assembly of European eel, Anguilla anguilla.</title>
        <authorList>
            <person name="Henkel C."/>
            <person name="Jong-Raadsen S.A."/>
            <person name="Dufour S."/>
            <person name="Weltzien F.-A."/>
            <person name="Palstra A.P."/>
            <person name="Pelster B."/>
            <person name="Spaink H.P."/>
            <person name="Van Den Thillart G.E."/>
            <person name="Jansen H."/>
            <person name="Zahm M."/>
            <person name="Klopp C."/>
            <person name="Cedric C."/>
            <person name="Louis A."/>
            <person name="Berthelot C."/>
            <person name="Parey E."/>
            <person name="Roest Crollius H."/>
            <person name="Montfort J."/>
            <person name="Robinson-Rechavi M."/>
            <person name="Bucao C."/>
            <person name="Bouchez O."/>
            <person name="Gislard M."/>
            <person name="Lluch J."/>
            <person name="Milhes M."/>
            <person name="Lampietro C."/>
            <person name="Lopez Roques C."/>
            <person name="Donnadieu C."/>
            <person name="Braasch I."/>
            <person name="Desvignes T."/>
            <person name="Postlethwait J."/>
            <person name="Bobe J."/>
            <person name="Guiguen Y."/>
            <person name="Dirks R."/>
        </authorList>
    </citation>
    <scope>NUCLEOTIDE SEQUENCE</scope>
    <source>
        <strain evidence="10">Tag_6206</strain>
        <tissue evidence="10">Liver</tissue>
    </source>
</reference>
<dbReference type="InterPro" id="IPR050951">
    <property type="entry name" value="Retrovirus_Pol_polyprotein"/>
</dbReference>
<dbReference type="Gene3D" id="3.10.10.10">
    <property type="entry name" value="HIV Type 1 Reverse Transcriptase, subunit A, domain 1"/>
    <property type="match status" value="1"/>
</dbReference>
<dbReference type="Gene3D" id="3.30.70.270">
    <property type="match status" value="2"/>
</dbReference>
<gene>
    <name evidence="10" type="ORF">ANANG_G00122120</name>
</gene>
<sequence>MLDLAKETWEQQPSRHRTVIEHVEQMHQRMACIWPMVREHMQQAQLAQARVYNRGAQVREFKPGDKVMVLVPTHECKFLAKWHGPYEVTEKTGPVNYKVRQPGRRRTTQIYHVNLLKRWYEAEQPPAQALAAHLSPQVTPEVTMGQQLTTHQVQDLRELLDRNRDVFSDLPGRTSITEHDIVTEPGKKVRLRPYRIPEAQREAIREEVRKMLQMGVIEESRSSWSSPIVIVPKPDGSRRFCNDFRKLNEISRFDAYPMPRVDELIERLGPARFLSTLDLTRGYWQVPLSPQAKEKTAFVTPDGLFQYRVLPFGVHGAPATFQRLMDQVLRPHQEYAAAYLDDIVVHSANWKVHLARLEAVLGALREAGLTANATKCRLGLEEADYLGYTVGRGCVKPQPTKVESIATWPKPLTKKQVRTFLGLVGYYRQFIPNFASIATPLHDLTSKNRPNRVSWTAETEAAFGTLRQTLCSEPVLVTPAFDQTFVLQTDASMGGIGAVLSQIREGAEHPVTYISRKLMKHERNYATVEKECLAVKWAMDKLRYYLLGREFVLVTDHAPLKWMAVNKDNNSRVTRWFLSLQNFRFKVEHRSGKLHGNADALSRRGECLWSGAPGDSLELRGWVCGAPRPYWGSTREHEKHQGGRASRHRRLLGQVVSGHYLPSEILEGFRTRDSKLQTR</sequence>
<evidence type="ECO:0000256" key="2">
    <source>
        <dbReference type="ARBA" id="ARBA00012180"/>
    </source>
</evidence>
<evidence type="ECO:0000256" key="5">
    <source>
        <dbReference type="ARBA" id="ARBA00022722"/>
    </source>
</evidence>
<keyword evidence="11" id="KW-1185">Reference proteome</keyword>
<dbReference type="Pfam" id="PF00078">
    <property type="entry name" value="RVT_1"/>
    <property type="match status" value="1"/>
</dbReference>
<proteinExistence type="inferred from homology"/>
<dbReference type="InterPro" id="IPR000477">
    <property type="entry name" value="RT_dom"/>
</dbReference>
<name>A0A9D3S1P7_ANGAN</name>
<dbReference type="CDD" id="cd01647">
    <property type="entry name" value="RT_LTR"/>
    <property type="match status" value="1"/>
</dbReference>
<evidence type="ECO:0000256" key="1">
    <source>
        <dbReference type="ARBA" id="ARBA00010879"/>
    </source>
</evidence>
<keyword evidence="3" id="KW-0808">Transferase</keyword>
<dbReference type="Pfam" id="PF17917">
    <property type="entry name" value="RT_RNaseH"/>
    <property type="match status" value="1"/>
</dbReference>
<dbReference type="GO" id="GO:0004523">
    <property type="term" value="F:RNA-DNA hybrid ribonuclease activity"/>
    <property type="evidence" value="ECO:0007669"/>
    <property type="project" value="UniProtKB-EC"/>
</dbReference>
<dbReference type="EMBL" id="JAFIRN010000006">
    <property type="protein sequence ID" value="KAG5847077.1"/>
    <property type="molecule type" value="Genomic_DNA"/>
</dbReference>
<dbReference type="Proteomes" id="UP001044222">
    <property type="component" value="Chromosome 6"/>
</dbReference>
<dbReference type="PANTHER" id="PTHR37984">
    <property type="entry name" value="PROTEIN CBG26694"/>
    <property type="match status" value="1"/>
</dbReference>
<dbReference type="FunFam" id="3.30.70.270:FF:000026">
    <property type="entry name" value="Transposon Ty3-G Gag-Pol polyprotein"/>
    <property type="match status" value="1"/>
</dbReference>
<organism evidence="10 11">
    <name type="scientific">Anguilla anguilla</name>
    <name type="common">European freshwater eel</name>
    <name type="synonym">Muraena anguilla</name>
    <dbReference type="NCBI Taxonomy" id="7936"/>
    <lineage>
        <taxon>Eukaryota</taxon>
        <taxon>Metazoa</taxon>
        <taxon>Chordata</taxon>
        <taxon>Craniata</taxon>
        <taxon>Vertebrata</taxon>
        <taxon>Euteleostomi</taxon>
        <taxon>Actinopterygii</taxon>
        <taxon>Neopterygii</taxon>
        <taxon>Teleostei</taxon>
        <taxon>Anguilliformes</taxon>
        <taxon>Anguillidae</taxon>
        <taxon>Anguilla</taxon>
    </lineage>
</organism>
<protein>
    <recommendedName>
        <fullName evidence="2">ribonuclease H</fullName>
        <ecNumber evidence="2">3.1.26.4</ecNumber>
    </recommendedName>
</protein>
<dbReference type="SUPFAM" id="SSF56672">
    <property type="entry name" value="DNA/RNA polymerases"/>
    <property type="match status" value="1"/>
</dbReference>
<evidence type="ECO:0000313" key="10">
    <source>
        <dbReference type="EMBL" id="KAG5847077.1"/>
    </source>
</evidence>
<dbReference type="GO" id="GO:0003964">
    <property type="term" value="F:RNA-directed DNA polymerase activity"/>
    <property type="evidence" value="ECO:0007669"/>
    <property type="project" value="UniProtKB-KW"/>
</dbReference>
<evidence type="ECO:0000259" key="9">
    <source>
        <dbReference type="PROSITE" id="PS50878"/>
    </source>
</evidence>
<dbReference type="PROSITE" id="PS50878">
    <property type="entry name" value="RT_POL"/>
    <property type="match status" value="1"/>
</dbReference>
<dbReference type="InterPro" id="IPR054465">
    <property type="entry name" value="Integrase_p58-like_C"/>
</dbReference>
<keyword evidence="8" id="KW-0695">RNA-directed DNA polymerase</keyword>
<comment type="caution">
    <text evidence="10">The sequence shown here is derived from an EMBL/GenBank/DDBJ whole genome shotgun (WGS) entry which is preliminary data.</text>
</comment>
<evidence type="ECO:0000256" key="8">
    <source>
        <dbReference type="ARBA" id="ARBA00022918"/>
    </source>
</evidence>
<dbReference type="CDD" id="cd09274">
    <property type="entry name" value="RNase_HI_RT_Ty3"/>
    <property type="match status" value="1"/>
</dbReference>
<comment type="similarity">
    <text evidence="1">Belongs to the beta type-B retroviral polymerase family. HERV class-II K(HML-2) pol subfamily.</text>
</comment>
<dbReference type="PANTHER" id="PTHR37984:SF5">
    <property type="entry name" value="PROTEIN NYNRIN-LIKE"/>
    <property type="match status" value="1"/>
</dbReference>
<dbReference type="EC" id="3.1.26.4" evidence="2"/>
<dbReference type="Gene3D" id="3.10.20.370">
    <property type="match status" value="1"/>
</dbReference>
<feature type="domain" description="Reverse transcriptase" evidence="9">
    <location>
        <begin position="212"/>
        <end position="390"/>
    </location>
</feature>
<dbReference type="InterPro" id="IPR041373">
    <property type="entry name" value="RT_RNaseH"/>
</dbReference>
<evidence type="ECO:0000256" key="6">
    <source>
        <dbReference type="ARBA" id="ARBA00022759"/>
    </source>
</evidence>
<dbReference type="FunFam" id="3.10.20.370:FF:000001">
    <property type="entry name" value="Retrovirus-related Pol polyprotein from transposon 17.6-like protein"/>
    <property type="match status" value="1"/>
</dbReference>
<keyword evidence="7" id="KW-0378">Hydrolase</keyword>
<keyword evidence="5" id="KW-0540">Nuclease</keyword>
<dbReference type="AlphaFoldDB" id="A0A9D3S1P7"/>
<dbReference type="InterPro" id="IPR043502">
    <property type="entry name" value="DNA/RNA_pol_sf"/>
</dbReference>
<evidence type="ECO:0000256" key="4">
    <source>
        <dbReference type="ARBA" id="ARBA00022695"/>
    </source>
</evidence>
<evidence type="ECO:0000256" key="3">
    <source>
        <dbReference type="ARBA" id="ARBA00022679"/>
    </source>
</evidence>
<evidence type="ECO:0000256" key="7">
    <source>
        <dbReference type="ARBA" id="ARBA00022801"/>
    </source>
</evidence>
<keyword evidence="6" id="KW-0255">Endonuclease</keyword>
<dbReference type="Pfam" id="PF22938">
    <property type="entry name" value="Integrase_p58_C"/>
    <property type="match status" value="1"/>
</dbReference>
<dbReference type="InterPro" id="IPR043128">
    <property type="entry name" value="Rev_trsase/Diguanyl_cyclase"/>
</dbReference>